<feature type="compositionally biased region" description="Basic residues" evidence="6">
    <location>
        <begin position="24"/>
        <end position="33"/>
    </location>
</feature>
<protein>
    <recommendedName>
        <fullName evidence="7">Fe2OG dioxygenase domain-containing protein</fullName>
    </recommendedName>
</protein>
<comment type="caution">
    <text evidence="8">The sequence shown here is derived from an EMBL/GenBank/DDBJ whole genome shotgun (WGS) entry which is preliminary data.</text>
</comment>
<organism evidence="8 9">
    <name type="scientific">Cymbomonas tetramitiformis</name>
    <dbReference type="NCBI Taxonomy" id="36881"/>
    <lineage>
        <taxon>Eukaryota</taxon>
        <taxon>Viridiplantae</taxon>
        <taxon>Chlorophyta</taxon>
        <taxon>Pyramimonadophyceae</taxon>
        <taxon>Pyramimonadales</taxon>
        <taxon>Pyramimonadaceae</taxon>
        <taxon>Cymbomonas</taxon>
    </lineage>
</organism>
<evidence type="ECO:0000256" key="2">
    <source>
        <dbReference type="ARBA" id="ARBA00022723"/>
    </source>
</evidence>
<dbReference type="InterPro" id="IPR005123">
    <property type="entry name" value="Oxoglu/Fe-dep_dioxygenase_dom"/>
</dbReference>
<evidence type="ECO:0000256" key="4">
    <source>
        <dbReference type="ARBA" id="ARBA00023002"/>
    </source>
</evidence>
<dbReference type="GO" id="GO:0031418">
    <property type="term" value="F:L-ascorbic acid binding"/>
    <property type="evidence" value="ECO:0007669"/>
    <property type="project" value="InterPro"/>
</dbReference>
<keyword evidence="2" id="KW-0479">Metal-binding</keyword>
<dbReference type="GO" id="GO:0005506">
    <property type="term" value="F:iron ion binding"/>
    <property type="evidence" value="ECO:0007669"/>
    <property type="project" value="InterPro"/>
</dbReference>
<dbReference type="SMART" id="SM00702">
    <property type="entry name" value="P4Hc"/>
    <property type="match status" value="1"/>
</dbReference>
<keyword evidence="9" id="KW-1185">Reference proteome</keyword>
<dbReference type="PROSITE" id="PS51471">
    <property type="entry name" value="FE2OG_OXY"/>
    <property type="match status" value="1"/>
</dbReference>
<reference evidence="8 9" key="1">
    <citation type="journal article" date="2015" name="Genome Biol. Evol.">
        <title>Comparative Genomics of a Bacterivorous Green Alga Reveals Evolutionary Causalities and Consequences of Phago-Mixotrophic Mode of Nutrition.</title>
        <authorList>
            <person name="Burns J.A."/>
            <person name="Paasch A."/>
            <person name="Narechania A."/>
            <person name="Kim E."/>
        </authorList>
    </citation>
    <scope>NUCLEOTIDE SEQUENCE [LARGE SCALE GENOMIC DNA]</scope>
    <source>
        <strain evidence="8 9">PLY_AMNH</strain>
    </source>
</reference>
<feature type="compositionally biased region" description="Polar residues" evidence="6">
    <location>
        <begin position="35"/>
        <end position="44"/>
    </location>
</feature>
<evidence type="ECO:0000256" key="3">
    <source>
        <dbReference type="ARBA" id="ARBA00022964"/>
    </source>
</evidence>
<accession>A0AAE0KY35</accession>
<name>A0AAE0KY35_9CHLO</name>
<dbReference type="Proteomes" id="UP001190700">
    <property type="component" value="Unassembled WGS sequence"/>
</dbReference>
<dbReference type="GO" id="GO:0051213">
    <property type="term" value="F:dioxygenase activity"/>
    <property type="evidence" value="ECO:0007669"/>
    <property type="project" value="UniProtKB-KW"/>
</dbReference>
<gene>
    <name evidence="8" type="ORF">CYMTET_26384</name>
</gene>
<evidence type="ECO:0000259" key="7">
    <source>
        <dbReference type="PROSITE" id="PS51471"/>
    </source>
</evidence>
<evidence type="ECO:0000256" key="1">
    <source>
        <dbReference type="ARBA" id="ARBA00001961"/>
    </source>
</evidence>
<evidence type="ECO:0000313" key="8">
    <source>
        <dbReference type="EMBL" id="KAK3264902.1"/>
    </source>
</evidence>
<proteinExistence type="predicted"/>
<keyword evidence="3" id="KW-0223">Dioxygenase</keyword>
<feature type="region of interest" description="Disordered" evidence="6">
    <location>
        <begin position="1"/>
        <end position="44"/>
    </location>
</feature>
<evidence type="ECO:0000313" key="9">
    <source>
        <dbReference type="Proteomes" id="UP001190700"/>
    </source>
</evidence>
<dbReference type="Gene3D" id="2.60.120.620">
    <property type="entry name" value="q2cbj1_9rhob like domain"/>
    <property type="match status" value="1"/>
</dbReference>
<comment type="cofactor">
    <cofactor evidence="1">
        <name>L-ascorbate</name>
        <dbReference type="ChEBI" id="CHEBI:38290"/>
    </cofactor>
</comment>
<dbReference type="AlphaFoldDB" id="A0AAE0KY35"/>
<evidence type="ECO:0000256" key="6">
    <source>
        <dbReference type="SAM" id="MobiDB-lite"/>
    </source>
</evidence>
<evidence type="ECO:0000256" key="5">
    <source>
        <dbReference type="ARBA" id="ARBA00023004"/>
    </source>
</evidence>
<dbReference type="GO" id="GO:0016705">
    <property type="term" value="F:oxidoreductase activity, acting on paired donors, with incorporation or reduction of molecular oxygen"/>
    <property type="evidence" value="ECO:0007669"/>
    <property type="project" value="InterPro"/>
</dbReference>
<feature type="domain" description="Fe2OG dioxygenase" evidence="7">
    <location>
        <begin position="213"/>
        <end position="358"/>
    </location>
</feature>
<dbReference type="EMBL" id="LGRX02014279">
    <property type="protein sequence ID" value="KAK3264902.1"/>
    <property type="molecule type" value="Genomic_DNA"/>
</dbReference>
<dbReference type="InterPro" id="IPR006620">
    <property type="entry name" value="Pro_4_hyd_alph"/>
</dbReference>
<keyword evidence="4" id="KW-0560">Oxidoreductase</keyword>
<sequence length="364" mass="40051">MQAAVRASRRPPAGVSHQGSIWRCHQHARRPTRSARGSQSTSRSAISCSLPPYQPCGYVNPDHAAPEGMWCAPSFQLTETPEREVVREAVSGVPGAFHLRGVLGIDEAARIVSLAERMGFVEAEEPTTSEDRQNDALSWALHDSLCNTLSSRVLFALPSTVRTYNGARGDAEVDEMERIEETRRMLMGAGKDSTAMIRRADGAPEGMHRLVGLNARCRIYRYAADGKQRFPPHFDDVWPGARVFEQDGKCELGYSGWTYAASKEGKWAWQTGDSVSHLTMLLYLNEGFSDGETALLSSEDEPQGEVLISPTCGDALCFGQTFRLGRDAVDDSQYAVLHEGLPVTGSHPKYVLRTDVLYELPESS</sequence>
<keyword evidence="5" id="KW-0408">Iron</keyword>